<evidence type="ECO:0000313" key="2">
    <source>
        <dbReference type="EMBL" id="MBC8589314.1"/>
    </source>
</evidence>
<comment type="caution">
    <text evidence="2">The sequence shown here is derived from an EMBL/GenBank/DDBJ whole genome shotgun (WGS) entry which is preliminary data.</text>
</comment>
<evidence type="ECO:0000313" key="3">
    <source>
        <dbReference type="Proteomes" id="UP000601171"/>
    </source>
</evidence>
<reference evidence="2" key="1">
    <citation type="submission" date="2020-08" db="EMBL/GenBank/DDBJ databases">
        <title>Genome public.</title>
        <authorList>
            <person name="Liu C."/>
            <person name="Sun Q."/>
        </authorList>
    </citation>
    <scope>NUCLEOTIDE SEQUENCE</scope>
    <source>
        <strain evidence="2">BX21</strain>
    </source>
</reference>
<protein>
    <recommendedName>
        <fullName evidence="1">DUF6873 domain-containing protein</fullName>
    </recommendedName>
</protein>
<feature type="domain" description="DUF6873" evidence="1">
    <location>
        <begin position="15"/>
        <end position="242"/>
    </location>
</feature>
<dbReference type="Proteomes" id="UP000601171">
    <property type="component" value="Unassembled WGS sequence"/>
</dbReference>
<gene>
    <name evidence="2" type="ORF">H8707_13925</name>
</gene>
<name>A0A926EZU0_9FIRM</name>
<accession>A0A926EZU0</accession>
<dbReference type="AlphaFoldDB" id="A0A926EZU0"/>
<evidence type="ECO:0000259" key="1">
    <source>
        <dbReference type="Pfam" id="PF21778"/>
    </source>
</evidence>
<organism evidence="2 3">
    <name type="scientific">Paratissierella segnis</name>
    <dbReference type="NCBI Taxonomy" id="2763679"/>
    <lineage>
        <taxon>Bacteria</taxon>
        <taxon>Bacillati</taxon>
        <taxon>Bacillota</taxon>
        <taxon>Tissierellia</taxon>
        <taxon>Tissierellales</taxon>
        <taxon>Tissierellaceae</taxon>
        <taxon>Paratissierella</taxon>
    </lineage>
</organism>
<keyword evidence="3" id="KW-1185">Reference proteome</keyword>
<dbReference type="EMBL" id="JACRTG010000034">
    <property type="protein sequence ID" value="MBC8589314.1"/>
    <property type="molecule type" value="Genomic_DNA"/>
</dbReference>
<dbReference type="RefSeq" id="WP_262430778.1">
    <property type="nucleotide sequence ID" value="NZ_JACRTG010000034.1"/>
</dbReference>
<dbReference type="Pfam" id="PF21778">
    <property type="entry name" value="DUF6873"/>
    <property type="match status" value="1"/>
</dbReference>
<sequence length="248" mass="28422">MQNPFIPLKNTNLTIIDGRVDDNIIRNLEKLNIKVIKTVKCVDVQESISYHPDIVIHPIDHKTVIVAPNVYDYYENCLSTLGIKIIKGETILKNDYPYDIAYNVGRLKDIAIHNFKYTDEKLKFYLKKENLNFINVNQGYTKCSLAIVDDLSAITADKYIYKNLKTLGYNMLLIEPGYVRLENEKYGFIGGTTGNLSANTICFSGTFNKHPDYNKIVKFIEERGQDILYLSKNQISDIGTIINLNYIC</sequence>
<proteinExistence type="predicted"/>
<dbReference type="InterPro" id="IPR049238">
    <property type="entry name" value="DUF6873"/>
</dbReference>